<organism evidence="1 2">
    <name type="scientific">Uliginosibacterium paludis</name>
    <dbReference type="NCBI Taxonomy" id="1615952"/>
    <lineage>
        <taxon>Bacteria</taxon>
        <taxon>Pseudomonadati</taxon>
        <taxon>Pseudomonadota</taxon>
        <taxon>Betaproteobacteria</taxon>
        <taxon>Rhodocyclales</taxon>
        <taxon>Zoogloeaceae</taxon>
        <taxon>Uliginosibacterium</taxon>
    </lineage>
</organism>
<dbReference type="RefSeq" id="WP_345923324.1">
    <property type="nucleotide sequence ID" value="NZ_JBDIVF010000001.1"/>
</dbReference>
<dbReference type="PANTHER" id="PTHR35564">
    <property type="match status" value="1"/>
</dbReference>
<dbReference type="NCBIfam" id="TIGR03347">
    <property type="entry name" value="VI_chp_1"/>
    <property type="match status" value="1"/>
</dbReference>
<dbReference type="EMBL" id="JBEWLZ010000004">
    <property type="protein sequence ID" value="MET1489961.1"/>
    <property type="molecule type" value="Genomic_DNA"/>
</dbReference>
<reference evidence="1 2" key="1">
    <citation type="submission" date="2024-07" db="EMBL/GenBank/DDBJ databases">
        <title>Uliginosibacterium paludis KCTC:42655.</title>
        <authorList>
            <person name="Kim M.K."/>
        </authorList>
    </citation>
    <scope>NUCLEOTIDE SEQUENCE [LARGE SCALE GENOMIC DNA]</scope>
    <source>
        <strain evidence="1 2">KCTC 42655</strain>
    </source>
</reference>
<dbReference type="InterPro" id="IPR010732">
    <property type="entry name" value="T6SS_TssG-like"/>
</dbReference>
<accession>A0ABV2CPW4</accession>
<dbReference type="Proteomes" id="UP001548590">
    <property type="component" value="Unassembled WGS sequence"/>
</dbReference>
<evidence type="ECO:0000313" key="1">
    <source>
        <dbReference type="EMBL" id="MET1489961.1"/>
    </source>
</evidence>
<dbReference type="PANTHER" id="PTHR35564:SF4">
    <property type="entry name" value="CYTOPLASMIC PROTEIN"/>
    <property type="match status" value="1"/>
</dbReference>
<evidence type="ECO:0000313" key="2">
    <source>
        <dbReference type="Proteomes" id="UP001548590"/>
    </source>
</evidence>
<gene>
    <name evidence="1" type="primary">tssG</name>
    <name evidence="1" type="ORF">ABVT11_08985</name>
</gene>
<name>A0ABV2CPW4_9RHOO</name>
<protein>
    <submittedName>
        <fullName evidence="1">Type VI secretion system baseplate subunit TssG</fullName>
    </submittedName>
</protein>
<proteinExistence type="predicted"/>
<keyword evidence="2" id="KW-1185">Reference proteome</keyword>
<sequence>MIERLREAPWRFEFFQAVRVLATHFRREHGEAPSRIVGERIRFGNSLNIGFAPSEIESLAFDYEGEPVAEAAWPQQAVLPDAAGITAAYLTPSFIGLTGNNGTLPRSYTESLIEQESIRRDKASRAFLDIFSNRAIALFYRAWEKHRLYFQYERDRRERFLPMLLSLIGAGNNGMQERVCEPQRRVLAETLAYYAGALRQSARPAHLIERIVADYFQIPVRLQQFVGRWHELPPSQQSTLGLANASLGVDTVCGSRMWQCQTGIALEIGPLAREDFERFLPGGEASEAITALLATLTGVTLDCTVRPILRRQDVRPAQLGSAARLGHNSWMLTRITHEDRKDLAYEIRHGSTH</sequence>
<comment type="caution">
    <text evidence="1">The sequence shown here is derived from an EMBL/GenBank/DDBJ whole genome shotgun (WGS) entry which is preliminary data.</text>
</comment>
<dbReference type="Pfam" id="PF06996">
    <property type="entry name" value="T6SS_TssG"/>
    <property type="match status" value="1"/>
</dbReference>